<keyword evidence="9 13" id="KW-0694">RNA-binding</keyword>
<dbReference type="GO" id="GO:0004829">
    <property type="term" value="F:threonine-tRNA ligase activity"/>
    <property type="evidence" value="ECO:0007669"/>
    <property type="project" value="UniProtKB-UniRule"/>
</dbReference>
<dbReference type="CDD" id="cd00771">
    <property type="entry name" value="ThrRS_core"/>
    <property type="match status" value="1"/>
</dbReference>
<dbReference type="GO" id="GO:0006435">
    <property type="term" value="P:threonyl-tRNA aminoacylation"/>
    <property type="evidence" value="ECO:0007669"/>
    <property type="project" value="UniProtKB-UniRule"/>
</dbReference>
<dbReference type="InterPro" id="IPR047246">
    <property type="entry name" value="ThrRS_anticodon"/>
</dbReference>
<feature type="binding site" evidence="13">
    <location>
        <position position="329"/>
    </location>
    <ligand>
        <name>Zn(2+)</name>
        <dbReference type="ChEBI" id="CHEBI:29105"/>
        <note>catalytic</note>
    </ligand>
</feature>
<dbReference type="HAMAP" id="MF_00184">
    <property type="entry name" value="Thr_tRNA_synth"/>
    <property type="match status" value="1"/>
</dbReference>
<keyword evidence="8 13" id="KW-0067">ATP-binding</keyword>
<dbReference type="EMBL" id="CP144374">
    <property type="protein sequence ID" value="XCH49229.1"/>
    <property type="molecule type" value="Genomic_DNA"/>
</dbReference>
<dbReference type="InterPro" id="IPR012947">
    <property type="entry name" value="tRNA_SAD"/>
</dbReference>
<evidence type="ECO:0000256" key="10">
    <source>
        <dbReference type="ARBA" id="ARBA00022917"/>
    </source>
</evidence>
<evidence type="ECO:0000256" key="1">
    <source>
        <dbReference type="ARBA" id="ARBA00008226"/>
    </source>
</evidence>
<evidence type="ECO:0000256" key="12">
    <source>
        <dbReference type="ARBA" id="ARBA00049515"/>
    </source>
</evidence>
<dbReference type="FunFam" id="3.30.54.20:FF:000002">
    <property type="entry name" value="Threonine--tRNA ligase"/>
    <property type="match status" value="1"/>
</dbReference>
<dbReference type="InterPro" id="IPR002314">
    <property type="entry name" value="aa-tRNA-synt_IIb"/>
</dbReference>
<dbReference type="AlphaFoldDB" id="A0AAU8H4T1"/>
<reference evidence="15" key="1">
    <citation type="submission" date="2024-01" db="EMBL/GenBank/DDBJ databases">
        <title>The first autotrophic representatives of the genus Thermodesulfovibrio.</title>
        <authorList>
            <person name="Maltseva A.I."/>
            <person name="Elcheninov A.G."/>
            <person name="Kublanov I.V."/>
            <person name="Lebedinsky A.V."/>
            <person name="Frolov E.N."/>
        </authorList>
    </citation>
    <scope>NUCLEOTIDE SEQUENCE</scope>
    <source>
        <strain evidence="15">3462-1</strain>
    </source>
</reference>
<dbReference type="Gene3D" id="3.30.930.10">
    <property type="entry name" value="Bira Bifunctional Protein, Domain 2"/>
    <property type="match status" value="1"/>
</dbReference>
<dbReference type="PRINTS" id="PR01047">
    <property type="entry name" value="TRNASYNTHTHR"/>
</dbReference>
<comment type="catalytic activity">
    <reaction evidence="12 13">
        <text>tRNA(Thr) + L-threonine + ATP = L-threonyl-tRNA(Thr) + AMP + diphosphate + H(+)</text>
        <dbReference type="Rhea" id="RHEA:24624"/>
        <dbReference type="Rhea" id="RHEA-COMP:9670"/>
        <dbReference type="Rhea" id="RHEA-COMP:9704"/>
        <dbReference type="ChEBI" id="CHEBI:15378"/>
        <dbReference type="ChEBI" id="CHEBI:30616"/>
        <dbReference type="ChEBI" id="CHEBI:33019"/>
        <dbReference type="ChEBI" id="CHEBI:57926"/>
        <dbReference type="ChEBI" id="CHEBI:78442"/>
        <dbReference type="ChEBI" id="CHEBI:78534"/>
        <dbReference type="ChEBI" id="CHEBI:456215"/>
        <dbReference type="EC" id="6.1.1.3"/>
    </reaction>
</comment>
<proteinExistence type="inferred from homology"/>
<comment type="subunit">
    <text evidence="13">Homodimer.</text>
</comment>
<dbReference type="GO" id="GO:0005737">
    <property type="term" value="C:cytoplasm"/>
    <property type="evidence" value="ECO:0007669"/>
    <property type="project" value="UniProtKB-SubCell"/>
</dbReference>
<keyword evidence="10 13" id="KW-0648">Protein biosynthesis</keyword>
<keyword evidence="3 13" id="KW-0820">tRNA-binding</keyword>
<dbReference type="SMART" id="SM00863">
    <property type="entry name" value="tRNA_SAD"/>
    <property type="match status" value="1"/>
</dbReference>
<comment type="cofactor">
    <cofactor evidence="13">
        <name>Zn(2+)</name>
        <dbReference type="ChEBI" id="CHEBI:29105"/>
    </cofactor>
    <text evidence="13">Binds 1 zinc ion per subunit.</text>
</comment>
<evidence type="ECO:0000313" key="15">
    <source>
        <dbReference type="EMBL" id="XCH49229.1"/>
    </source>
</evidence>
<feature type="binding site" evidence="13">
    <location>
        <position position="380"/>
    </location>
    <ligand>
        <name>Zn(2+)</name>
        <dbReference type="ChEBI" id="CHEBI:29105"/>
        <note>catalytic</note>
    </ligand>
</feature>
<dbReference type="GO" id="GO:0000049">
    <property type="term" value="F:tRNA binding"/>
    <property type="evidence" value="ECO:0007669"/>
    <property type="project" value="UniProtKB-KW"/>
</dbReference>
<dbReference type="GO" id="GO:0005524">
    <property type="term" value="F:ATP binding"/>
    <property type="evidence" value="ECO:0007669"/>
    <property type="project" value="UniProtKB-UniRule"/>
</dbReference>
<evidence type="ECO:0000259" key="14">
    <source>
        <dbReference type="PROSITE" id="PS50862"/>
    </source>
</evidence>
<evidence type="ECO:0000256" key="11">
    <source>
        <dbReference type="ARBA" id="ARBA00023146"/>
    </source>
</evidence>
<dbReference type="EC" id="6.1.1.3" evidence="13"/>
<dbReference type="FunFam" id="3.40.50.800:FF:000001">
    <property type="entry name" value="Threonine--tRNA ligase"/>
    <property type="match status" value="1"/>
</dbReference>
<evidence type="ECO:0000256" key="8">
    <source>
        <dbReference type="ARBA" id="ARBA00022840"/>
    </source>
</evidence>
<evidence type="ECO:0000256" key="6">
    <source>
        <dbReference type="ARBA" id="ARBA00022741"/>
    </source>
</evidence>
<dbReference type="SUPFAM" id="SSF52954">
    <property type="entry name" value="Class II aaRS ABD-related"/>
    <property type="match status" value="1"/>
</dbReference>
<dbReference type="FunFam" id="3.30.930.10:FF:000002">
    <property type="entry name" value="Threonine--tRNA ligase"/>
    <property type="match status" value="1"/>
</dbReference>
<dbReference type="Gene3D" id="3.30.980.10">
    <property type="entry name" value="Threonyl-trna Synthetase, Chain A, domain 2"/>
    <property type="match status" value="1"/>
</dbReference>
<dbReference type="Pfam" id="PF03129">
    <property type="entry name" value="HGTP_anticodon"/>
    <property type="match status" value="1"/>
</dbReference>
<dbReference type="InterPro" id="IPR004154">
    <property type="entry name" value="Anticodon-bd"/>
</dbReference>
<evidence type="ECO:0000256" key="2">
    <source>
        <dbReference type="ARBA" id="ARBA00022490"/>
    </source>
</evidence>
<dbReference type="SUPFAM" id="SSF55681">
    <property type="entry name" value="Class II aaRS and biotin synthetases"/>
    <property type="match status" value="1"/>
</dbReference>
<evidence type="ECO:0000256" key="13">
    <source>
        <dbReference type="HAMAP-Rule" id="MF_00184"/>
    </source>
</evidence>
<keyword evidence="7 13" id="KW-0862">Zinc</keyword>
<name>A0AAU8H4T1_9BACT</name>
<dbReference type="InterPro" id="IPR006195">
    <property type="entry name" value="aa-tRNA-synth_II"/>
</dbReference>
<dbReference type="InterPro" id="IPR045864">
    <property type="entry name" value="aa-tRNA-synth_II/BPL/LPL"/>
</dbReference>
<comment type="similarity">
    <text evidence="1 13">Belongs to the class-II aminoacyl-tRNA synthetase family.</text>
</comment>
<organism evidence="15">
    <name type="scientific">Thermodesulfovibrio obliviosus</name>
    <dbReference type="NCBI Taxonomy" id="3118332"/>
    <lineage>
        <taxon>Bacteria</taxon>
        <taxon>Pseudomonadati</taxon>
        <taxon>Nitrospirota</taxon>
        <taxon>Thermodesulfovibrionia</taxon>
        <taxon>Thermodesulfovibrionales</taxon>
        <taxon>Thermodesulfovibrionaceae</taxon>
        <taxon>Thermodesulfovibrio</taxon>
    </lineage>
</organism>
<dbReference type="Pfam" id="PF00587">
    <property type="entry name" value="tRNA-synt_2b"/>
    <property type="match status" value="1"/>
</dbReference>
<evidence type="ECO:0000256" key="4">
    <source>
        <dbReference type="ARBA" id="ARBA00022598"/>
    </source>
</evidence>
<dbReference type="PANTHER" id="PTHR11451">
    <property type="entry name" value="THREONINE-TRNA LIGASE"/>
    <property type="match status" value="1"/>
</dbReference>
<dbReference type="InterPro" id="IPR033728">
    <property type="entry name" value="ThrRS_core"/>
</dbReference>
<keyword evidence="6 13" id="KW-0547">Nucleotide-binding</keyword>
<dbReference type="FunFam" id="3.30.980.10:FF:000005">
    <property type="entry name" value="Threonyl-tRNA synthetase, mitochondrial"/>
    <property type="match status" value="1"/>
</dbReference>
<comment type="subcellular location">
    <subcellularLocation>
        <location evidence="13">Cytoplasm</location>
    </subcellularLocation>
</comment>
<dbReference type="SUPFAM" id="SSF55186">
    <property type="entry name" value="ThrRS/AlaRS common domain"/>
    <property type="match status" value="1"/>
</dbReference>
<evidence type="ECO:0000256" key="7">
    <source>
        <dbReference type="ARBA" id="ARBA00022833"/>
    </source>
</evidence>
<dbReference type="Pfam" id="PF07973">
    <property type="entry name" value="tRNA_SAD"/>
    <property type="match status" value="1"/>
</dbReference>
<sequence>MSIKVKVNDSIFELEPEQLEKLFKEKQAIAIKINGQLKDLSSLFSLNREEEIELITSESKEGLEILRHSTAHIMAHAVKDLFPEVKVTIGPAIEDGFYYDFDKDEPFTEEDLNKIEKRMQEIIKAKNPFIRKEISKQEAIKIFESLGESYKVEILNEIEDDRVSVYEEGGFIDLCRGPHIPHTGMVKAFKLLSVAGAYWRGDEKNKMLQRIYGTAFQTKQELDEYLKFLEEVKKRDHRRLGRQLKLFEISEEVGPGLIIWLPNGAIVRKIIEDFWKDEHLKAGYQLLYTPHIAKLELWSKSGHLDFYRENMFSPMHIDEIAYQLKPMNCPFHIQVYKSELRSYRDLPLRFAELGTVYRYERSGVLHGLLRVRGFTQDDAHIFCTEEQLEEEIQKVLDFTIFILSTFGFDNYEIYISTRPEKYVGSLENWEKATEALELALKKRSLPYQIDPGEGVFYGPKIDIKIKDVLNRAWQCSTIQVDFNIPERFDITYRGKDGKEHRPIMIHRALMGSLERFMGVLIEHYAGAFPLWLAPVQVEVMSISEKHVDYATQVYEKLMEKGFRVKLNTENEKIGYKIRQAILNKVPYMVIVGDKEIESGKITVRLTEGKNLELITIDEFSQQLFERIQQRK</sequence>
<dbReference type="Gene3D" id="3.30.54.20">
    <property type="match status" value="1"/>
</dbReference>
<feature type="domain" description="Aminoacyl-transfer RNA synthetases class-II family profile" evidence="14">
    <location>
        <begin position="236"/>
        <end position="529"/>
    </location>
</feature>
<feature type="binding site" evidence="13">
    <location>
        <position position="506"/>
    </location>
    <ligand>
        <name>Zn(2+)</name>
        <dbReference type="ChEBI" id="CHEBI:29105"/>
        <note>catalytic</note>
    </ligand>
</feature>
<comment type="caution">
    <text evidence="13">Lacks conserved residue(s) required for the propagation of feature annotation.</text>
</comment>
<dbReference type="CDD" id="cd00860">
    <property type="entry name" value="ThrRS_anticodon"/>
    <property type="match status" value="1"/>
</dbReference>
<dbReference type="GO" id="GO:0046872">
    <property type="term" value="F:metal ion binding"/>
    <property type="evidence" value="ECO:0007669"/>
    <property type="project" value="UniProtKB-KW"/>
</dbReference>
<dbReference type="NCBIfam" id="TIGR00418">
    <property type="entry name" value="thrS"/>
    <property type="match status" value="1"/>
</dbReference>
<keyword evidence="4 13" id="KW-0436">Ligase</keyword>
<dbReference type="InterPro" id="IPR036621">
    <property type="entry name" value="Anticodon-bd_dom_sf"/>
</dbReference>
<dbReference type="InterPro" id="IPR018163">
    <property type="entry name" value="Thr/Ala-tRNA-synth_IIc_edit"/>
</dbReference>
<dbReference type="PANTHER" id="PTHR11451:SF44">
    <property type="entry name" value="THREONINE--TRNA LIGASE, CHLOROPLASTIC_MITOCHONDRIAL 2"/>
    <property type="match status" value="1"/>
</dbReference>
<dbReference type="Gene3D" id="3.40.50.800">
    <property type="entry name" value="Anticodon-binding domain"/>
    <property type="match status" value="1"/>
</dbReference>
<keyword evidence="2 13" id="KW-0963">Cytoplasm</keyword>
<dbReference type="KEGG" id="tob:V4D31_03470"/>
<dbReference type="InterPro" id="IPR002320">
    <property type="entry name" value="Thr-tRNA-ligase_IIa"/>
</dbReference>
<dbReference type="PROSITE" id="PS50862">
    <property type="entry name" value="AA_TRNA_LIGASE_II"/>
    <property type="match status" value="1"/>
</dbReference>
<protein>
    <recommendedName>
        <fullName evidence="13">Threonine--tRNA ligase</fullName>
        <ecNumber evidence="13">6.1.1.3</ecNumber>
    </recommendedName>
    <alternativeName>
        <fullName evidence="13">Threonyl-tRNA synthetase</fullName>
        <shortName evidence="13">ThrRS</shortName>
    </alternativeName>
</protein>
<gene>
    <name evidence="13 15" type="primary">thrS</name>
    <name evidence="15" type="ORF">V4D31_03470</name>
</gene>
<evidence type="ECO:0000256" key="9">
    <source>
        <dbReference type="ARBA" id="ARBA00022884"/>
    </source>
</evidence>
<keyword evidence="5 13" id="KW-0479">Metal-binding</keyword>
<accession>A0AAU8H4T1</accession>
<evidence type="ECO:0000256" key="3">
    <source>
        <dbReference type="ARBA" id="ARBA00022555"/>
    </source>
</evidence>
<evidence type="ECO:0000256" key="5">
    <source>
        <dbReference type="ARBA" id="ARBA00022723"/>
    </source>
</evidence>
<keyword evidence="11 13" id="KW-0030">Aminoacyl-tRNA synthetase</keyword>